<dbReference type="SUPFAM" id="SSF56672">
    <property type="entry name" value="DNA/RNA polymerases"/>
    <property type="match status" value="1"/>
</dbReference>
<dbReference type="Pfam" id="PF00078">
    <property type="entry name" value="RVT_1"/>
    <property type="match status" value="1"/>
</dbReference>
<name>A0A5J4X7P0_9EUKA</name>
<dbReference type="InterPro" id="IPR043502">
    <property type="entry name" value="DNA/RNA_pol_sf"/>
</dbReference>
<feature type="domain" description="Reverse transcriptase" evidence="2">
    <location>
        <begin position="103"/>
        <end position="286"/>
    </location>
</feature>
<dbReference type="Gene3D" id="3.30.70.270">
    <property type="match status" value="1"/>
</dbReference>
<dbReference type="Proteomes" id="UP000324800">
    <property type="component" value="Unassembled WGS sequence"/>
</dbReference>
<evidence type="ECO:0000259" key="2">
    <source>
        <dbReference type="PROSITE" id="PS50878"/>
    </source>
</evidence>
<evidence type="ECO:0000256" key="1">
    <source>
        <dbReference type="ARBA" id="ARBA00023172"/>
    </source>
</evidence>
<dbReference type="AlphaFoldDB" id="A0A5J4X7P0"/>
<dbReference type="InterPro" id="IPR000477">
    <property type="entry name" value="RT_dom"/>
</dbReference>
<feature type="domain" description="Tyr recombinase" evidence="3">
    <location>
        <begin position="760"/>
        <end position="956"/>
    </location>
</feature>
<evidence type="ECO:0000313" key="5">
    <source>
        <dbReference type="Proteomes" id="UP000324800"/>
    </source>
</evidence>
<reference evidence="4 5" key="1">
    <citation type="submission" date="2019-03" db="EMBL/GenBank/DDBJ databases">
        <title>Single cell metagenomics reveals metabolic interactions within the superorganism composed of flagellate Streblomastix strix and complex community of Bacteroidetes bacteria on its surface.</title>
        <authorList>
            <person name="Treitli S.C."/>
            <person name="Kolisko M."/>
            <person name="Husnik F."/>
            <person name="Keeling P."/>
            <person name="Hampl V."/>
        </authorList>
    </citation>
    <scope>NUCLEOTIDE SEQUENCE [LARGE SCALE GENOMIC DNA]</scope>
    <source>
        <strain evidence="4">ST1C</strain>
    </source>
</reference>
<gene>
    <name evidence="4" type="ORF">EZS28_001230</name>
</gene>
<dbReference type="SUPFAM" id="SSF56349">
    <property type="entry name" value="DNA breaking-rejoining enzymes"/>
    <property type="match status" value="1"/>
</dbReference>
<evidence type="ECO:0000259" key="3">
    <source>
        <dbReference type="PROSITE" id="PS51898"/>
    </source>
</evidence>
<proteinExistence type="predicted"/>
<organism evidence="4 5">
    <name type="scientific">Streblomastix strix</name>
    <dbReference type="NCBI Taxonomy" id="222440"/>
    <lineage>
        <taxon>Eukaryota</taxon>
        <taxon>Metamonada</taxon>
        <taxon>Preaxostyla</taxon>
        <taxon>Oxymonadida</taxon>
        <taxon>Streblomastigidae</taxon>
        <taxon>Streblomastix</taxon>
    </lineage>
</organism>
<keyword evidence="1" id="KW-0233">DNA recombination</keyword>
<dbReference type="Gene3D" id="3.10.10.10">
    <property type="entry name" value="HIV Type 1 Reverse Transcriptase, subunit A, domain 1"/>
    <property type="match status" value="1"/>
</dbReference>
<dbReference type="CDD" id="cd09275">
    <property type="entry name" value="RNase_HI_RT_DIRS1"/>
    <property type="match status" value="1"/>
</dbReference>
<dbReference type="PROSITE" id="PS51898">
    <property type="entry name" value="TYR_RECOMBINASE"/>
    <property type="match status" value="1"/>
</dbReference>
<sequence length="1011" mass="116583">MMTPRARMMMMINEQTQQQTANEGTMPQMMTDLNNVPVPDRLMTRLTEWNKIGGEQMIINGAQPEWTSPIAPLLLQQMKQPRQFKGNPIQEQEYQNQLNEELENGIIKETNSIQVFNPTFIVPRKDGRLRKILDCRRINFFTKHVHFKMDGPEQLRQILQQSDYATILDIKDAFHHIHVQPNLQQFLGFKFKNRSYTYTGLPFGWNLSPFFFSKTLAIAIRAIRTKWKIKIQHYMDDIILIHHSKDTLKQTTQDVIRFLQNLGWRLSPNKCVLIPKMTFQYLGWQFQTASMEVTMTQNRRREMKNKLKTWIQMTNERQIVTIRSLASLIGDINYLRFQFPQISLWMNSLNNLKTRAVAKGGWEASVKLNKQILGNLQTILIMIKQNKPRQLKDRTPNSTLTTDASEDGWGMTLDHSNEQILDAGQWQGSWHLHSSNQRELAAVLISLRNQQQTLTDWQTKCILLKTDNTTTEFVIRKWKAASAILHLVREIFLLLNNLDIMIYTEHLPGLENSTADALSRLSWIGDYQINPTLLNEALHQINFQPTLDAFAHKTNKQLKRYCSPQEDNKAIARNALNIPWTSELLLLHPPIGLIPKVIQKMIRDQAEAVLILPRWQDNEGTLKATTRNHGNGKDKYKEGEQLYRELAELTRLDPTAIDQLIAGINPETWRKRRAGLTPLANYLKQNNINTSTLLGNKPDVELVNALAWYKDLGGPRLQQRMKNMKMHCGVVLSQFSQMNDINNSSLVKTYSKGQGLSIQSKPRFPTIWNLQILFNYINTQIPTTSEEIQQTAMAMIVAFCAARMTELVFMKQSEMTDDTHHISLKTQTSKGKQVIIHTITFEERSGICCPVKTLRKWIQQRNTDGISEDQIWYNHTKHSPASSEYCSHQLTAIIRRAGVTSPYTGPTIRHAMMTRLRAAGATQAEVNAFTRHAMTSNVVDIYYNKPVERDLASMLILNEKRFIIMDWVIQNPEFMIGLQQPGVSVPYAQDVVELENLGEISTDEENDQDAQ</sequence>
<dbReference type="PANTHER" id="PTHR33050">
    <property type="entry name" value="REVERSE TRANSCRIPTASE DOMAIN-CONTAINING PROTEIN"/>
    <property type="match status" value="1"/>
</dbReference>
<dbReference type="InterPro" id="IPR002104">
    <property type="entry name" value="Integrase_catalytic"/>
</dbReference>
<dbReference type="InterPro" id="IPR052055">
    <property type="entry name" value="Hepadnavirus_pol/RT"/>
</dbReference>
<dbReference type="InterPro" id="IPR011010">
    <property type="entry name" value="DNA_brk_join_enz"/>
</dbReference>
<comment type="caution">
    <text evidence="4">The sequence shown here is derived from an EMBL/GenBank/DDBJ whole genome shotgun (WGS) entry which is preliminary data.</text>
</comment>
<dbReference type="PROSITE" id="PS50878">
    <property type="entry name" value="RT_POL"/>
    <property type="match status" value="1"/>
</dbReference>
<dbReference type="InterPro" id="IPR043128">
    <property type="entry name" value="Rev_trsase/Diguanyl_cyclase"/>
</dbReference>
<dbReference type="GO" id="GO:0015074">
    <property type="term" value="P:DNA integration"/>
    <property type="evidence" value="ECO:0007669"/>
    <property type="project" value="InterPro"/>
</dbReference>
<protein>
    <submittedName>
        <fullName evidence="4">Putative Transposon Ty3-I Gag-Pol polyprotein</fullName>
    </submittedName>
</protein>
<evidence type="ECO:0000313" key="4">
    <source>
        <dbReference type="EMBL" id="KAA6403248.1"/>
    </source>
</evidence>
<dbReference type="InterPro" id="IPR013762">
    <property type="entry name" value="Integrase-like_cat_sf"/>
</dbReference>
<accession>A0A5J4X7P0</accession>
<dbReference type="GO" id="GO:0006310">
    <property type="term" value="P:DNA recombination"/>
    <property type="evidence" value="ECO:0007669"/>
    <property type="project" value="UniProtKB-KW"/>
</dbReference>
<dbReference type="EMBL" id="SNRW01000122">
    <property type="protein sequence ID" value="KAA6403248.1"/>
    <property type="molecule type" value="Genomic_DNA"/>
</dbReference>
<dbReference type="PANTHER" id="PTHR33050:SF7">
    <property type="entry name" value="RIBONUCLEASE H"/>
    <property type="match status" value="1"/>
</dbReference>
<dbReference type="GO" id="GO:0003677">
    <property type="term" value="F:DNA binding"/>
    <property type="evidence" value="ECO:0007669"/>
    <property type="project" value="InterPro"/>
</dbReference>
<dbReference type="Gene3D" id="1.10.443.10">
    <property type="entry name" value="Intergrase catalytic core"/>
    <property type="match status" value="1"/>
</dbReference>
<dbReference type="Pfam" id="PF00589">
    <property type="entry name" value="Phage_integrase"/>
    <property type="match status" value="1"/>
</dbReference>